<accession>A0AAD4FTJ8</accession>
<feature type="signal peptide" evidence="1">
    <location>
        <begin position="1"/>
        <end position="17"/>
    </location>
</feature>
<evidence type="ECO:0000259" key="5">
    <source>
        <dbReference type="Pfam" id="PF25225"/>
    </source>
</evidence>
<sequence>MKYILLIFILFSKLVFSSSSQEHTLGALEKILSEKPYWLKLGHYKKGLYGFVESEVDDPRFFLSKNGKFSPIDELKASIHAFSSEQLSQTEKAQSRCKFPARYTWLKKHYYKHWPDLDCPELIKWKSTINPMGLTLVFPTAFMNSPSSMFGHTLLRIDAKDQTRSKELVAFAVNFAAEPDSTDNAALYALKGLVGSYPGKFTLMPYYRKVREYSDIESRDIWEYPLNFDESQVQRILLHLWEMQQATFDYYFISENCSYQLLSLLQLAKEDLDLTSEFNFKAIPSDTVAVLRDSELLEQPKYRPAFGTKLHHYAGQLSFQGLNAAKGLIRGEKLPVGVFSEKQTAAIYELAYEWLNFNYHENALNRGEIAPRLRSLLYERSKLKVSSPLLPPPRPLASPELGHGSSRIGVGENYYKYGQQSLNMSYRLAYHDLLDAPAGFIGGAKIGFFDISAISNASGLYLDQLYLIDAMSLAPDNTVFDSWSWKMKLGFERQPDIDSKRVGRVFAEAGYGKSIGDPQLLHGYILGTVAVNGGDISQGINIGAGFEAGVTWQISEGDRISLSGRWLALSDSNSHKQHELAIRWNTSLSQNWSVRAEVIQQNWHSQERAAKLLLLYYF</sequence>
<gene>
    <name evidence="6" type="ORF">PCIT_a1216</name>
</gene>
<feature type="domain" description="Lnb N-terminal periplasmic" evidence="2">
    <location>
        <begin position="124"/>
        <end position="291"/>
    </location>
</feature>
<evidence type="ECO:0000259" key="3">
    <source>
        <dbReference type="Pfam" id="PF25222"/>
    </source>
</evidence>
<name>A0AAD4FTJ8_9GAMM</name>
<dbReference type="EMBL" id="AHBZ03000012">
    <property type="protein sequence ID" value="KAF7775108.1"/>
    <property type="molecule type" value="Genomic_DNA"/>
</dbReference>
<comment type="caution">
    <text evidence="6">The sequence shown here is derived from an EMBL/GenBank/DDBJ whole genome shotgun (WGS) entry which is preliminary data.</text>
</comment>
<feature type="domain" description="DUF7843" evidence="5">
    <location>
        <begin position="32"/>
        <end position="109"/>
    </location>
</feature>
<reference evidence="6" key="2">
    <citation type="submission" date="2015-03" db="EMBL/GenBank/DDBJ databases">
        <title>Genome sequence of Pseudoalteromonas citrea.</title>
        <authorList>
            <person name="Xie B.-B."/>
            <person name="Rong J.-C."/>
            <person name="Qin Q.-L."/>
            <person name="Zhang Y.-Z."/>
        </authorList>
    </citation>
    <scope>NUCLEOTIDE SEQUENCE</scope>
    <source>
        <strain evidence="6">DSM 8771</strain>
    </source>
</reference>
<dbReference type="Pfam" id="PF25222">
    <property type="entry name" value="DUF7840"/>
    <property type="match status" value="1"/>
</dbReference>
<reference evidence="6" key="1">
    <citation type="journal article" date="2012" name="J. Bacteriol.">
        <title>Genome sequences of type strains of seven species of the marine bacterium Pseudoalteromonas.</title>
        <authorList>
            <person name="Xie B.B."/>
            <person name="Shu Y.L."/>
            <person name="Qin Q.L."/>
            <person name="Rong J.C."/>
            <person name="Zhang X.Y."/>
            <person name="Chen X.L."/>
            <person name="Shi M."/>
            <person name="He H.L."/>
            <person name="Zhou B.C."/>
            <person name="Zhang Y.Z."/>
        </authorList>
    </citation>
    <scope>NUCLEOTIDE SEQUENCE</scope>
    <source>
        <strain evidence="6">DSM 8771</strain>
    </source>
</reference>
<feature type="domain" description="DUF7842" evidence="4">
    <location>
        <begin position="301"/>
        <end position="386"/>
    </location>
</feature>
<evidence type="ECO:0000259" key="4">
    <source>
        <dbReference type="Pfam" id="PF25224"/>
    </source>
</evidence>
<organism evidence="6 7">
    <name type="scientific">Pseudoalteromonas citrea</name>
    <dbReference type="NCBI Taxonomy" id="43655"/>
    <lineage>
        <taxon>Bacteria</taxon>
        <taxon>Pseudomonadati</taxon>
        <taxon>Pseudomonadota</taxon>
        <taxon>Gammaproteobacteria</taxon>
        <taxon>Alteromonadales</taxon>
        <taxon>Pseudoalteromonadaceae</taxon>
        <taxon>Pseudoalteromonas</taxon>
    </lineage>
</organism>
<dbReference type="Proteomes" id="UP000016487">
    <property type="component" value="Unassembled WGS sequence"/>
</dbReference>
<keyword evidence="1" id="KW-0732">Signal</keyword>
<proteinExistence type="predicted"/>
<evidence type="ECO:0000313" key="6">
    <source>
        <dbReference type="EMBL" id="KAF7775108.1"/>
    </source>
</evidence>
<dbReference type="Pfam" id="PF25224">
    <property type="entry name" value="DUF7842"/>
    <property type="match status" value="1"/>
</dbReference>
<dbReference type="InterPro" id="IPR057164">
    <property type="entry name" value="DUF7842"/>
</dbReference>
<protein>
    <recommendedName>
        <fullName evidence="8">DUF4105 domain-containing protein</fullName>
    </recommendedName>
</protein>
<evidence type="ECO:0008006" key="8">
    <source>
        <dbReference type="Google" id="ProtNLM"/>
    </source>
</evidence>
<dbReference type="InterPro" id="IPR057162">
    <property type="entry name" value="DUF7840"/>
</dbReference>
<evidence type="ECO:0000259" key="2">
    <source>
        <dbReference type="Pfam" id="PF13387"/>
    </source>
</evidence>
<evidence type="ECO:0000313" key="7">
    <source>
        <dbReference type="Proteomes" id="UP000016487"/>
    </source>
</evidence>
<dbReference type="InterPro" id="IPR057165">
    <property type="entry name" value="DUF7843"/>
</dbReference>
<feature type="domain" description="DUF7840" evidence="3">
    <location>
        <begin position="398"/>
        <end position="617"/>
    </location>
</feature>
<dbReference type="Pfam" id="PF13387">
    <property type="entry name" value="Lnb_N"/>
    <property type="match status" value="1"/>
</dbReference>
<dbReference type="Pfam" id="PF25225">
    <property type="entry name" value="DUF7843"/>
    <property type="match status" value="1"/>
</dbReference>
<feature type="chain" id="PRO_5042015588" description="DUF4105 domain-containing protein" evidence="1">
    <location>
        <begin position="18"/>
        <end position="618"/>
    </location>
</feature>
<dbReference type="AlphaFoldDB" id="A0AAD4FTJ8"/>
<dbReference type="InterPro" id="IPR025178">
    <property type="entry name" value="Lnb_N"/>
</dbReference>
<evidence type="ECO:0000256" key="1">
    <source>
        <dbReference type="SAM" id="SignalP"/>
    </source>
</evidence>